<dbReference type="STRING" id="1121326.CLMAG_16120"/>
<dbReference type="Gene3D" id="1.10.1240.10">
    <property type="entry name" value="Methionine synthase domain"/>
    <property type="match status" value="1"/>
</dbReference>
<dbReference type="Pfam" id="PF02607">
    <property type="entry name" value="B12-binding_2"/>
    <property type="match status" value="1"/>
</dbReference>
<dbReference type="EC" id="2.1.1.13" evidence="6"/>
<dbReference type="AlphaFoldDB" id="A0A161XBX6"/>
<dbReference type="GO" id="GO:0031419">
    <property type="term" value="F:cobalamin binding"/>
    <property type="evidence" value="ECO:0007669"/>
    <property type="project" value="InterPro"/>
</dbReference>
<feature type="domain" description="B12-binding N-terminal" evidence="5">
    <location>
        <begin position="1"/>
        <end position="87"/>
    </location>
</feature>
<dbReference type="SUPFAM" id="SSF52242">
    <property type="entry name" value="Cobalamin (vitamin B12)-binding domain"/>
    <property type="match status" value="1"/>
</dbReference>
<name>A0A161XBX6_9CLOT</name>
<evidence type="ECO:0000313" key="7">
    <source>
        <dbReference type="Proteomes" id="UP000076603"/>
    </source>
</evidence>
<sequence>MSIKNVFDAVLDLDEEVVVEAVKAEIETGTNVNDVLEQGLIAAMDEVGKRFSEGDLFVPEMLMAAEAMKAGLEQVKPLLKGEAAQSKGIFIIGTVKGDLHDIGKNLCAMMVEGAGYDVIDLGIDVEPEVFVERIKETGAPVIALSALLTTTMPAMAETIEKVRAAGLDTKVLVGGAPVSQQYADKIGANGYSDDAPGCVELVKKFMTLANS</sequence>
<dbReference type="PROSITE" id="PS51332">
    <property type="entry name" value="B12_BINDING"/>
    <property type="match status" value="1"/>
</dbReference>
<protein>
    <submittedName>
        <fullName evidence="6">Methionine synthase</fullName>
        <ecNumber evidence="6">2.1.1.13</ecNumber>
    </submittedName>
</protein>
<organism evidence="6 7">
    <name type="scientific">Clostridium magnum DSM 2767</name>
    <dbReference type="NCBI Taxonomy" id="1121326"/>
    <lineage>
        <taxon>Bacteria</taxon>
        <taxon>Bacillati</taxon>
        <taxon>Bacillota</taxon>
        <taxon>Clostridia</taxon>
        <taxon>Eubacteriales</taxon>
        <taxon>Clostridiaceae</taxon>
        <taxon>Clostridium</taxon>
    </lineage>
</organism>
<dbReference type="GO" id="GO:0046653">
    <property type="term" value="P:tetrahydrofolate metabolic process"/>
    <property type="evidence" value="ECO:0007669"/>
    <property type="project" value="TreeGrafter"/>
</dbReference>
<evidence type="ECO:0000313" key="6">
    <source>
        <dbReference type="EMBL" id="KZL91806.1"/>
    </source>
</evidence>
<dbReference type="GO" id="GO:0032259">
    <property type="term" value="P:methylation"/>
    <property type="evidence" value="ECO:0007669"/>
    <property type="project" value="UniProtKB-KW"/>
</dbReference>
<dbReference type="Pfam" id="PF02310">
    <property type="entry name" value="B12-binding"/>
    <property type="match status" value="1"/>
</dbReference>
<dbReference type="InterPro" id="IPR050554">
    <property type="entry name" value="Met_Synthase/Corrinoid"/>
</dbReference>
<gene>
    <name evidence="6" type="primary">metH_2</name>
    <name evidence="6" type="ORF">CLMAG_16120</name>
</gene>
<dbReference type="FunFam" id="3.40.50.280:FF:000003">
    <property type="entry name" value="Dimethylamine methyltransferase corrinoid protein"/>
    <property type="match status" value="1"/>
</dbReference>
<dbReference type="GO" id="GO:0008705">
    <property type="term" value="F:methionine synthase activity"/>
    <property type="evidence" value="ECO:0007669"/>
    <property type="project" value="UniProtKB-EC"/>
</dbReference>
<dbReference type="SUPFAM" id="SSF47644">
    <property type="entry name" value="Methionine synthase domain"/>
    <property type="match status" value="1"/>
</dbReference>
<feature type="domain" description="B12-binding" evidence="4">
    <location>
        <begin position="87"/>
        <end position="211"/>
    </location>
</feature>
<dbReference type="GO" id="GO:0005829">
    <property type="term" value="C:cytosol"/>
    <property type="evidence" value="ECO:0007669"/>
    <property type="project" value="TreeGrafter"/>
</dbReference>
<dbReference type="InterPro" id="IPR036594">
    <property type="entry name" value="Meth_synthase_dom"/>
</dbReference>
<dbReference type="GO" id="GO:0046872">
    <property type="term" value="F:metal ion binding"/>
    <property type="evidence" value="ECO:0007669"/>
    <property type="project" value="UniProtKB-KW"/>
</dbReference>
<evidence type="ECO:0000256" key="2">
    <source>
        <dbReference type="ARBA" id="ARBA00022723"/>
    </source>
</evidence>
<dbReference type="CDD" id="cd02070">
    <property type="entry name" value="corrinoid_protein_B12-BD"/>
    <property type="match status" value="1"/>
</dbReference>
<keyword evidence="6" id="KW-0808">Transferase</keyword>
<evidence type="ECO:0000259" key="5">
    <source>
        <dbReference type="PROSITE" id="PS51337"/>
    </source>
</evidence>
<dbReference type="RefSeq" id="WP_066620576.1">
    <property type="nucleotide sequence ID" value="NZ_FQXL01000022.1"/>
</dbReference>
<keyword evidence="6" id="KW-0489">Methyltransferase</keyword>
<dbReference type="PANTHER" id="PTHR45833:SF1">
    <property type="entry name" value="METHIONINE SYNTHASE"/>
    <property type="match status" value="1"/>
</dbReference>
<dbReference type="Proteomes" id="UP000076603">
    <property type="component" value="Unassembled WGS sequence"/>
</dbReference>
<evidence type="ECO:0000259" key="4">
    <source>
        <dbReference type="PROSITE" id="PS51332"/>
    </source>
</evidence>
<reference evidence="6 7" key="1">
    <citation type="submission" date="2016-04" db="EMBL/GenBank/DDBJ databases">
        <title>Genome sequence of Clostridium magnum DSM 2767.</title>
        <authorList>
            <person name="Poehlein A."/>
            <person name="Uhlig R."/>
            <person name="Fischer R."/>
            <person name="Bahl H."/>
            <person name="Daniel R."/>
        </authorList>
    </citation>
    <scope>NUCLEOTIDE SEQUENCE [LARGE SCALE GENOMIC DNA]</scope>
    <source>
        <strain evidence="6 7">DSM 2767</strain>
    </source>
</reference>
<comment type="caution">
    <text evidence="6">The sequence shown here is derived from an EMBL/GenBank/DDBJ whole genome shotgun (WGS) entry which is preliminary data.</text>
</comment>
<evidence type="ECO:0000256" key="1">
    <source>
        <dbReference type="ARBA" id="ARBA00010854"/>
    </source>
</evidence>
<dbReference type="PATRIC" id="fig|1121326.3.peg.1582"/>
<dbReference type="OrthoDB" id="9803687at2"/>
<keyword evidence="7" id="KW-1185">Reference proteome</keyword>
<keyword evidence="3" id="KW-0170">Cobalt</keyword>
<dbReference type="PANTHER" id="PTHR45833">
    <property type="entry name" value="METHIONINE SYNTHASE"/>
    <property type="match status" value="1"/>
</dbReference>
<dbReference type="SMART" id="SM01018">
    <property type="entry name" value="B12-binding_2"/>
    <property type="match status" value="1"/>
</dbReference>
<dbReference type="GO" id="GO:0050667">
    <property type="term" value="P:homocysteine metabolic process"/>
    <property type="evidence" value="ECO:0007669"/>
    <property type="project" value="TreeGrafter"/>
</dbReference>
<dbReference type="InterPro" id="IPR006158">
    <property type="entry name" value="Cobalamin-bd"/>
</dbReference>
<dbReference type="PROSITE" id="PS51337">
    <property type="entry name" value="B12_BINDING_NTER"/>
    <property type="match status" value="1"/>
</dbReference>
<keyword evidence="2" id="KW-0479">Metal-binding</keyword>
<comment type="similarity">
    <text evidence="1">Belongs to the methylamine corrinoid protein family.</text>
</comment>
<dbReference type="Gene3D" id="3.40.50.280">
    <property type="entry name" value="Cobalamin-binding domain"/>
    <property type="match status" value="1"/>
</dbReference>
<evidence type="ECO:0000256" key="3">
    <source>
        <dbReference type="ARBA" id="ARBA00023285"/>
    </source>
</evidence>
<accession>A0A161XBX6</accession>
<dbReference type="EMBL" id="LWAE01000002">
    <property type="protein sequence ID" value="KZL91806.1"/>
    <property type="molecule type" value="Genomic_DNA"/>
</dbReference>
<proteinExistence type="inferred from homology"/>
<dbReference type="InterPro" id="IPR036724">
    <property type="entry name" value="Cobalamin-bd_sf"/>
</dbReference>
<dbReference type="InterPro" id="IPR003759">
    <property type="entry name" value="Cbl-bd_cap"/>
</dbReference>